<evidence type="ECO:0000313" key="1">
    <source>
        <dbReference type="EMBL" id="PNG17016.1"/>
    </source>
</evidence>
<accession>A0A2N8TDB2</accession>
<comment type="caution">
    <text evidence="1">The sequence shown here is derived from an EMBL/GenBank/DDBJ whole genome shotgun (WGS) entry which is preliminary data.</text>
</comment>
<sequence length="280" mass="31071">MATKTGIDTVPTKPQADLLIAALDAENHRIPSTATGRTLDIMLRRQWVKEYTANGRLASTVRDYPGFTHFRLTHHGVNAAKKARAARAAAAERGPATLDVEGIGWTCVEAGRKWATEYEGVKFELERRTANALDGCPDTGWYLYGGSHFGEYMGARFKAAAVEAFPYVCPKDGHPQPETEIKDSSQLAEGDIVREHGMRVRLDKLTTVERQGLTVYHWAGTVLNMPEVREAKHVPLSFLRTQKWEPGQGWVTDREDYWAVQGNKLATWAVEVPTDAPAPA</sequence>
<dbReference type="RefSeq" id="WP_102913586.1">
    <property type="nucleotide sequence ID" value="NZ_POUC01000544.1"/>
</dbReference>
<dbReference type="EMBL" id="POUC01000544">
    <property type="protein sequence ID" value="PNG17016.1"/>
    <property type="molecule type" value="Genomic_DNA"/>
</dbReference>
<reference evidence="1 2" key="1">
    <citation type="submission" date="2018-01" db="EMBL/GenBank/DDBJ databases">
        <title>Draft genome sequence of Streptomyces sp. 13K301.</title>
        <authorList>
            <person name="Sahin N."/>
            <person name="Saygin H."/>
            <person name="Ay H."/>
        </authorList>
    </citation>
    <scope>NUCLEOTIDE SEQUENCE [LARGE SCALE GENOMIC DNA]</scope>
    <source>
        <strain evidence="1 2">13K301</strain>
    </source>
</reference>
<dbReference type="Proteomes" id="UP000235943">
    <property type="component" value="Unassembled WGS sequence"/>
</dbReference>
<keyword evidence="2" id="KW-1185">Reference proteome</keyword>
<dbReference type="AlphaFoldDB" id="A0A2N8TDB2"/>
<dbReference type="OrthoDB" id="4323869at2"/>
<protein>
    <submittedName>
        <fullName evidence="1">Uncharacterized protein</fullName>
    </submittedName>
</protein>
<organism evidence="1 2">
    <name type="scientific">Streptomyces cahuitamycinicus</name>
    <dbReference type="NCBI Taxonomy" id="2070367"/>
    <lineage>
        <taxon>Bacteria</taxon>
        <taxon>Bacillati</taxon>
        <taxon>Actinomycetota</taxon>
        <taxon>Actinomycetes</taxon>
        <taxon>Kitasatosporales</taxon>
        <taxon>Streptomycetaceae</taxon>
        <taxon>Streptomyces</taxon>
    </lineage>
</organism>
<name>A0A2N8TDB2_9ACTN</name>
<proteinExistence type="predicted"/>
<gene>
    <name evidence="1" type="ORF">C1J00_38830</name>
</gene>
<evidence type="ECO:0000313" key="2">
    <source>
        <dbReference type="Proteomes" id="UP000235943"/>
    </source>
</evidence>